<dbReference type="Proteomes" id="UP000607197">
    <property type="component" value="Unassembled WGS sequence"/>
</dbReference>
<dbReference type="UniPathway" id="UPA00047">
    <property type="reaction ID" value="UER00055"/>
</dbReference>
<proteinExistence type="inferred from homology"/>
<reference evidence="9" key="1">
    <citation type="journal article" date="2014" name="Int. J. Syst. Evol. Microbiol.">
        <title>Complete genome sequence of Corynebacterium casei LMG S-19264T (=DSM 44701T), isolated from a smear-ripened cheese.</title>
        <authorList>
            <consortium name="US DOE Joint Genome Institute (JGI-PGF)"/>
            <person name="Walter F."/>
            <person name="Albersmeier A."/>
            <person name="Kalinowski J."/>
            <person name="Ruckert C."/>
        </authorList>
    </citation>
    <scope>NUCLEOTIDE SEQUENCE</scope>
    <source>
        <strain evidence="9">JCM 19596</strain>
    </source>
</reference>
<evidence type="ECO:0000256" key="2">
    <source>
        <dbReference type="ARBA" id="ARBA00005025"/>
    </source>
</evidence>
<dbReference type="PROSITE" id="PS51671">
    <property type="entry name" value="ACT"/>
    <property type="match status" value="1"/>
</dbReference>
<comment type="caution">
    <text evidence="9">The sequence shown here is derived from an EMBL/GenBank/DDBJ whole genome shotgun (WGS) entry which is preliminary data.</text>
</comment>
<dbReference type="InterPro" id="IPR039557">
    <property type="entry name" value="AHAS_ACT"/>
</dbReference>
<comment type="pathway">
    <text evidence="1 6">Amino-acid biosynthesis; L-isoleucine biosynthesis; L-isoleucine from 2-oxobutanoate: step 1/4.</text>
</comment>
<keyword evidence="5 6" id="KW-0100">Branched-chain amino acid biosynthesis</keyword>
<dbReference type="NCBIfam" id="NF008864">
    <property type="entry name" value="PRK11895.1"/>
    <property type="match status" value="1"/>
</dbReference>
<evidence type="ECO:0000256" key="1">
    <source>
        <dbReference type="ARBA" id="ARBA00004974"/>
    </source>
</evidence>
<dbReference type="NCBIfam" id="TIGR00119">
    <property type="entry name" value="acolac_sm"/>
    <property type="match status" value="1"/>
</dbReference>
<keyword evidence="4 6" id="KW-0028">Amino-acid biosynthesis</keyword>
<keyword evidence="6" id="KW-0808">Transferase</keyword>
<comment type="catalytic activity">
    <reaction evidence="6">
        <text>2 pyruvate + H(+) = (2S)-2-acetolactate + CO2</text>
        <dbReference type="Rhea" id="RHEA:25249"/>
        <dbReference type="ChEBI" id="CHEBI:15361"/>
        <dbReference type="ChEBI" id="CHEBI:15378"/>
        <dbReference type="ChEBI" id="CHEBI:16526"/>
        <dbReference type="ChEBI" id="CHEBI:58476"/>
        <dbReference type="EC" id="2.2.1.6"/>
    </reaction>
</comment>
<keyword evidence="10" id="KW-1185">Reference proteome</keyword>
<dbReference type="GO" id="GO:0009099">
    <property type="term" value="P:L-valine biosynthetic process"/>
    <property type="evidence" value="ECO:0007669"/>
    <property type="project" value="UniProtKB-UniRule"/>
</dbReference>
<dbReference type="GO" id="GO:0003984">
    <property type="term" value="F:acetolactate synthase activity"/>
    <property type="evidence" value="ECO:0007669"/>
    <property type="project" value="UniProtKB-UniRule"/>
</dbReference>
<dbReference type="PANTHER" id="PTHR30239">
    <property type="entry name" value="ACETOLACTATE SYNTHASE SMALL SUBUNIT"/>
    <property type="match status" value="1"/>
</dbReference>
<evidence type="ECO:0000259" key="8">
    <source>
        <dbReference type="PROSITE" id="PS51671"/>
    </source>
</evidence>
<dbReference type="SUPFAM" id="SSF55021">
    <property type="entry name" value="ACT-like"/>
    <property type="match status" value="2"/>
</dbReference>
<dbReference type="InterPro" id="IPR027271">
    <property type="entry name" value="Acetolactate_synth/TF_NikR_C"/>
</dbReference>
<dbReference type="PANTHER" id="PTHR30239:SF0">
    <property type="entry name" value="ACETOLACTATE SYNTHASE SMALL SUBUNIT 1, CHLOROPLASTIC"/>
    <property type="match status" value="1"/>
</dbReference>
<accession>A0A830F9D6</accession>
<comment type="pathway">
    <text evidence="2 6">Amino-acid biosynthesis; L-valine biosynthesis; L-valine from pyruvate: step 1/4.</text>
</comment>
<dbReference type="InterPro" id="IPR002912">
    <property type="entry name" value="ACT_dom"/>
</dbReference>
<dbReference type="GO" id="GO:0005829">
    <property type="term" value="C:cytosol"/>
    <property type="evidence" value="ECO:0007669"/>
    <property type="project" value="TreeGrafter"/>
</dbReference>
<evidence type="ECO:0000256" key="3">
    <source>
        <dbReference type="ARBA" id="ARBA00006341"/>
    </source>
</evidence>
<dbReference type="InterPro" id="IPR019455">
    <property type="entry name" value="Acetolactate_synth_ssu_C"/>
</dbReference>
<reference evidence="9" key="2">
    <citation type="submission" date="2020-09" db="EMBL/GenBank/DDBJ databases">
        <authorList>
            <person name="Sun Q."/>
            <person name="Ohkuma M."/>
        </authorList>
    </citation>
    <scope>NUCLEOTIDE SEQUENCE</scope>
    <source>
        <strain evidence="9">JCM 19596</strain>
    </source>
</reference>
<dbReference type="EMBL" id="BMPG01000001">
    <property type="protein sequence ID" value="GGL52101.1"/>
    <property type="molecule type" value="Genomic_DNA"/>
</dbReference>
<dbReference type="Pfam" id="PF10369">
    <property type="entry name" value="ALS_ss_C"/>
    <property type="match status" value="1"/>
</dbReference>
<dbReference type="AlphaFoldDB" id="A0A830F9D6"/>
<dbReference type="InterPro" id="IPR045865">
    <property type="entry name" value="ACT-like_dom_sf"/>
</dbReference>
<dbReference type="RefSeq" id="WP_188976075.1">
    <property type="nucleotide sequence ID" value="NZ_BMPG01000001.1"/>
</dbReference>
<dbReference type="InterPro" id="IPR004789">
    <property type="entry name" value="Acetalactate_synth_ssu"/>
</dbReference>
<feature type="domain" description="ACT" evidence="8">
    <location>
        <begin position="41"/>
        <end position="115"/>
    </location>
</feature>
<gene>
    <name evidence="9" type="ORF">GCM10009039_08000</name>
</gene>
<comment type="function">
    <text evidence="6">Catalyzes the conversion of 2 pyruvate molecules into acetolactate in the first common step of the biosynthetic pathway of the branched-amino acids such as leucine, isoleucine, and valine.</text>
</comment>
<comment type="similarity">
    <text evidence="3 6">Belongs to the acetolactate synthase small subunit family.</text>
</comment>
<evidence type="ECO:0000313" key="9">
    <source>
        <dbReference type="EMBL" id="GGL52101.1"/>
    </source>
</evidence>
<evidence type="ECO:0000256" key="6">
    <source>
        <dbReference type="RuleBase" id="RU368092"/>
    </source>
</evidence>
<dbReference type="InterPro" id="IPR054480">
    <property type="entry name" value="AHAS_small-like_ACT"/>
</dbReference>
<dbReference type="CDD" id="cd04878">
    <property type="entry name" value="ACT_AHAS"/>
    <property type="match status" value="1"/>
</dbReference>
<evidence type="ECO:0000313" key="10">
    <source>
        <dbReference type="Proteomes" id="UP000607197"/>
    </source>
</evidence>
<dbReference type="EC" id="2.2.1.6" evidence="6"/>
<evidence type="ECO:0000256" key="4">
    <source>
        <dbReference type="ARBA" id="ARBA00022605"/>
    </source>
</evidence>
<evidence type="ECO:0000256" key="5">
    <source>
        <dbReference type="ARBA" id="ARBA00023304"/>
    </source>
</evidence>
<feature type="compositionally biased region" description="Polar residues" evidence="7">
    <location>
        <begin position="15"/>
        <end position="24"/>
    </location>
</feature>
<dbReference type="OrthoDB" id="85792at2157"/>
<organism evidence="9 10">
    <name type="scientific">Halocalculus aciditolerans</name>
    <dbReference type="NCBI Taxonomy" id="1383812"/>
    <lineage>
        <taxon>Archaea</taxon>
        <taxon>Methanobacteriati</taxon>
        <taxon>Methanobacteriota</taxon>
        <taxon>Stenosarchaea group</taxon>
        <taxon>Halobacteria</taxon>
        <taxon>Halobacteriales</taxon>
        <taxon>Halobacteriaceae</taxon>
        <taxon>Halocalculus</taxon>
    </lineage>
</organism>
<name>A0A830F9D6_9EURY</name>
<dbReference type="Pfam" id="PF22629">
    <property type="entry name" value="ACT_AHAS_ss"/>
    <property type="match status" value="1"/>
</dbReference>
<protein>
    <recommendedName>
        <fullName evidence="6">Acetolactate synthase small subunit</fullName>
        <shortName evidence="6">AHAS</shortName>
        <shortName evidence="6">ALS</shortName>
        <ecNumber evidence="6">2.2.1.6</ecNumber>
    </recommendedName>
    <alternativeName>
        <fullName evidence="6">Acetohydroxy-acid synthase small subunit</fullName>
    </alternativeName>
</protein>
<dbReference type="UniPathway" id="UPA00049">
    <property type="reaction ID" value="UER00059"/>
</dbReference>
<dbReference type="GO" id="GO:1990610">
    <property type="term" value="F:acetolactate synthase regulator activity"/>
    <property type="evidence" value="ECO:0007669"/>
    <property type="project" value="UniProtKB-UniRule"/>
</dbReference>
<comment type="subunit">
    <text evidence="6">Dimer of large and small chains.</text>
</comment>
<dbReference type="Gene3D" id="3.30.70.260">
    <property type="match status" value="1"/>
</dbReference>
<sequence length="199" mass="21055">MTGGLQGPDPEERQQATGRRNSQGIRIDPDVEAEPAERREVLSALVDHEPGVLSEVAGLFARRQFNIESLTVGPTTDEGMARMTIVVREPGPGVEQAKRQLRKLAPVHSVSELSGAVERELALIKVEDDDPAGVAAVAEMYGGEAVEAGPEVVTVELTGSEEAVDAAIAAFERFGVREVARTGTAALAGGTQETRESND</sequence>
<dbReference type="Gene3D" id="3.30.70.1150">
    <property type="entry name" value="ACT-like. Chain A, domain 2"/>
    <property type="match status" value="1"/>
</dbReference>
<feature type="region of interest" description="Disordered" evidence="7">
    <location>
        <begin position="1"/>
        <end position="36"/>
    </location>
</feature>
<dbReference type="GO" id="GO:0009097">
    <property type="term" value="P:isoleucine biosynthetic process"/>
    <property type="evidence" value="ECO:0007669"/>
    <property type="project" value="UniProtKB-UniRule"/>
</dbReference>
<evidence type="ECO:0000256" key="7">
    <source>
        <dbReference type="SAM" id="MobiDB-lite"/>
    </source>
</evidence>